<gene>
    <name evidence="1" type="ORF">JIV24_02770</name>
</gene>
<organism evidence="1 2">
    <name type="scientific">Carboxylicivirga marina</name>
    <dbReference type="NCBI Taxonomy" id="2800988"/>
    <lineage>
        <taxon>Bacteria</taxon>
        <taxon>Pseudomonadati</taxon>
        <taxon>Bacteroidota</taxon>
        <taxon>Bacteroidia</taxon>
        <taxon>Marinilabiliales</taxon>
        <taxon>Marinilabiliaceae</taxon>
        <taxon>Carboxylicivirga</taxon>
    </lineage>
</organism>
<dbReference type="EMBL" id="JAENRR010000004">
    <property type="protein sequence ID" value="MBK3516247.1"/>
    <property type="molecule type" value="Genomic_DNA"/>
</dbReference>
<evidence type="ECO:0000313" key="1">
    <source>
        <dbReference type="EMBL" id="MBK3516247.1"/>
    </source>
</evidence>
<dbReference type="RefSeq" id="WP_200463477.1">
    <property type="nucleotide sequence ID" value="NZ_JAENRR010000004.1"/>
</dbReference>
<name>A0ABS1HFB2_9BACT</name>
<comment type="caution">
    <text evidence="1">The sequence shown here is derived from an EMBL/GenBank/DDBJ whole genome shotgun (WGS) entry which is preliminary data.</text>
</comment>
<reference evidence="1 2" key="1">
    <citation type="submission" date="2021-01" db="EMBL/GenBank/DDBJ databases">
        <title>Carboxyliciviraga sp.nov., isolated from coastal sediments.</title>
        <authorList>
            <person name="Lu D."/>
            <person name="Zhang T."/>
        </authorList>
    </citation>
    <scope>NUCLEOTIDE SEQUENCE [LARGE SCALE GENOMIC DNA]</scope>
    <source>
        <strain evidence="1 2">N1Y132</strain>
    </source>
</reference>
<keyword evidence="2" id="KW-1185">Reference proteome</keyword>
<accession>A0ABS1HFB2</accession>
<dbReference type="Proteomes" id="UP000605676">
    <property type="component" value="Unassembled WGS sequence"/>
</dbReference>
<protein>
    <submittedName>
        <fullName evidence="1">Uncharacterized protein</fullName>
    </submittedName>
</protein>
<sequence>MINESKKRDFVTQMIELLTEEKDTLATKGYTADNKISELSDNKTACDQAELQQQKAQAAAKDATKLSNEKLNIAYKAASDAADLISGMLGKDSEIVKKMRKFRN</sequence>
<evidence type="ECO:0000313" key="2">
    <source>
        <dbReference type="Proteomes" id="UP000605676"/>
    </source>
</evidence>
<proteinExistence type="predicted"/>